<name>A0AAV2IQ92_LYMST</name>
<evidence type="ECO:0000313" key="2">
    <source>
        <dbReference type="EMBL" id="CAL1548748.1"/>
    </source>
</evidence>
<dbReference type="EMBL" id="CAXITT010001647">
    <property type="protein sequence ID" value="CAL1548748.1"/>
    <property type="molecule type" value="Genomic_DNA"/>
</dbReference>
<feature type="non-terminal residue" evidence="2">
    <location>
        <position position="241"/>
    </location>
</feature>
<evidence type="ECO:0000256" key="1">
    <source>
        <dbReference type="SAM" id="SignalP"/>
    </source>
</evidence>
<feature type="signal peptide" evidence="1">
    <location>
        <begin position="1"/>
        <end position="26"/>
    </location>
</feature>
<accession>A0AAV2IQ92</accession>
<organism evidence="2 3">
    <name type="scientific">Lymnaea stagnalis</name>
    <name type="common">Great pond snail</name>
    <name type="synonym">Helix stagnalis</name>
    <dbReference type="NCBI Taxonomy" id="6523"/>
    <lineage>
        <taxon>Eukaryota</taxon>
        <taxon>Metazoa</taxon>
        <taxon>Spiralia</taxon>
        <taxon>Lophotrochozoa</taxon>
        <taxon>Mollusca</taxon>
        <taxon>Gastropoda</taxon>
        <taxon>Heterobranchia</taxon>
        <taxon>Euthyneura</taxon>
        <taxon>Panpulmonata</taxon>
        <taxon>Hygrophila</taxon>
        <taxon>Lymnaeoidea</taxon>
        <taxon>Lymnaeidae</taxon>
        <taxon>Lymnaea</taxon>
    </lineage>
</organism>
<keyword evidence="1" id="KW-0732">Signal</keyword>
<comment type="caution">
    <text evidence="2">The sequence shown here is derived from an EMBL/GenBank/DDBJ whole genome shotgun (WGS) entry which is preliminary data.</text>
</comment>
<evidence type="ECO:0000313" key="3">
    <source>
        <dbReference type="Proteomes" id="UP001497497"/>
    </source>
</evidence>
<protein>
    <submittedName>
        <fullName evidence="2">Uncharacterized protein</fullName>
    </submittedName>
</protein>
<keyword evidence="3" id="KW-1185">Reference proteome</keyword>
<sequence length="241" mass="27747">MAVVLKLLSTAFELALLASCVRGCLTLKKHINSQCRVANTMRNSGDVVTFEFTYDKPACDLIWKMHTHVCWTMTPRNQLPRDDPCEYMWSPKHDPCKPESHVGCYMAKNDTSYLRHVVDATPMAMTQLSGTPFEIIVRKAQNVFEVRNRYFSHQLEKFPRIFDKEVERLTLNDEEVALDVTSHTIMMDMYYDLEYCVFHIMKGMVSVAFDRNVTKSRPDETCVRVIFVASKKIGGSILTLT</sequence>
<dbReference type="Proteomes" id="UP001497497">
    <property type="component" value="Unassembled WGS sequence"/>
</dbReference>
<dbReference type="AlphaFoldDB" id="A0AAV2IQ92"/>
<proteinExistence type="predicted"/>
<gene>
    <name evidence="2" type="ORF">GSLYS_00022065001</name>
</gene>
<feature type="chain" id="PRO_5043371102" evidence="1">
    <location>
        <begin position="27"/>
        <end position="241"/>
    </location>
</feature>
<reference evidence="2 3" key="1">
    <citation type="submission" date="2024-04" db="EMBL/GenBank/DDBJ databases">
        <authorList>
            <consortium name="Genoscope - CEA"/>
            <person name="William W."/>
        </authorList>
    </citation>
    <scope>NUCLEOTIDE SEQUENCE [LARGE SCALE GENOMIC DNA]</scope>
</reference>